<comment type="similarity">
    <text evidence="2">Belongs to the UPF0126 family.</text>
</comment>
<evidence type="ECO:0000256" key="1">
    <source>
        <dbReference type="ARBA" id="ARBA00004651"/>
    </source>
</evidence>
<accession>A0A327NU97</accession>
<comment type="subcellular location">
    <subcellularLocation>
        <location evidence="1">Cell membrane</location>
        <topology evidence="1">Multi-pass membrane protein</topology>
    </subcellularLocation>
</comment>
<sequence>MIDWYIIDLIGTCVFAISGALSALNKKMYHDLFGIFFVGFLTAVGGGTLRDILIGAHPIAWIRDPNYLLVIIGSVSVAVLGRKWWLGTLRRPLLVFDTLGIGLYTILGMQKALNFDVNNWAAMVLGLISAIFGGVIRDTLVNDLPLIFDRQIYATACLAGALLYLIGRSVALDPMVNFTISASLITLIRLLAIRNGWALPRIK</sequence>
<feature type="transmembrane region" description="Helical" evidence="7">
    <location>
        <begin position="93"/>
        <end position="113"/>
    </location>
</feature>
<keyword evidence="10" id="KW-1185">Reference proteome</keyword>
<evidence type="ECO:0000256" key="2">
    <source>
        <dbReference type="ARBA" id="ARBA00008193"/>
    </source>
</evidence>
<dbReference type="InterPro" id="IPR005115">
    <property type="entry name" value="Gly_transporter"/>
</dbReference>
<name>A0A327NU97_9BACT</name>
<evidence type="ECO:0000256" key="7">
    <source>
        <dbReference type="SAM" id="Phobius"/>
    </source>
</evidence>
<reference evidence="9 10" key="1">
    <citation type="submission" date="2018-06" db="EMBL/GenBank/DDBJ databases">
        <title>Spirosoma sp. HMF3257 Genome sequencing and assembly.</title>
        <authorList>
            <person name="Kang H."/>
            <person name="Cha I."/>
            <person name="Kim H."/>
            <person name="Kang J."/>
            <person name="Joh K."/>
        </authorList>
    </citation>
    <scope>NUCLEOTIDE SEQUENCE [LARGE SCALE GENOMIC DNA]</scope>
    <source>
        <strain evidence="9 10">HMF3257</strain>
    </source>
</reference>
<proteinExistence type="inferred from homology"/>
<dbReference type="Proteomes" id="UP000249016">
    <property type="component" value="Unassembled WGS sequence"/>
</dbReference>
<evidence type="ECO:0000256" key="3">
    <source>
        <dbReference type="ARBA" id="ARBA00022475"/>
    </source>
</evidence>
<dbReference type="Pfam" id="PF03458">
    <property type="entry name" value="Gly_transporter"/>
    <property type="match status" value="2"/>
</dbReference>
<evidence type="ECO:0000256" key="6">
    <source>
        <dbReference type="ARBA" id="ARBA00023136"/>
    </source>
</evidence>
<evidence type="ECO:0000313" key="10">
    <source>
        <dbReference type="Proteomes" id="UP000249016"/>
    </source>
</evidence>
<feature type="transmembrane region" description="Helical" evidence="7">
    <location>
        <begin position="65"/>
        <end position="81"/>
    </location>
</feature>
<dbReference type="PANTHER" id="PTHR30506">
    <property type="entry name" value="INNER MEMBRANE PROTEIN"/>
    <property type="match status" value="1"/>
</dbReference>
<organism evidence="9 10">
    <name type="scientific">Spirosoma telluris</name>
    <dbReference type="NCBI Taxonomy" id="2183553"/>
    <lineage>
        <taxon>Bacteria</taxon>
        <taxon>Pseudomonadati</taxon>
        <taxon>Bacteroidota</taxon>
        <taxon>Cytophagia</taxon>
        <taxon>Cytophagales</taxon>
        <taxon>Cytophagaceae</taxon>
        <taxon>Spirosoma</taxon>
    </lineage>
</organism>
<feature type="transmembrane region" description="Helical" evidence="7">
    <location>
        <begin position="119"/>
        <end position="140"/>
    </location>
</feature>
<feature type="transmembrane region" description="Helical" evidence="7">
    <location>
        <begin position="6"/>
        <end position="25"/>
    </location>
</feature>
<feature type="transmembrane region" description="Helical" evidence="7">
    <location>
        <begin position="152"/>
        <end position="170"/>
    </location>
</feature>
<dbReference type="PANTHER" id="PTHR30506:SF3">
    <property type="entry name" value="UPF0126 INNER MEMBRANE PROTEIN YADS-RELATED"/>
    <property type="match status" value="1"/>
</dbReference>
<keyword evidence="3" id="KW-1003">Cell membrane</keyword>
<evidence type="ECO:0000256" key="4">
    <source>
        <dbReference type="ARBA" id="ARBA00022692"/>
    </source>
</evidence>
<keyword evidence="5 7" id="KW-1133">Transmembrane helix</keyword>
<dbReference type="RefSeq" id="WP_111348036.1">
    <property type="nucleotide sequence ID" value="NZ_QLII01000001.1"/>
</dbReference>
<dbReference type="EMBL" id="QLII01000001">
    <property type="protein sequence ID" value="RAI77414.1"/>
    <property type="molecule type" value="Genomic_DNA"/>
</dbReference>
<keyword evidence="6 7" id="KW-0472">Membrane</keyword>
<dbReference type="AlphaFoldDB" id="A0A327NU97"/>
<dbReference type="GO" id="GO:0005886">
    <property type="term" value="C:plasma membrane"/>
    <property type="evidence" value="ECO:0007669"/>
    <property type="project" value="UniProtKB-SubCell"/>
</dbReference>
<evidence type="ECO:0000313" key="9">
    <source>
        <dbReference type="EMBL" id="RAI77414.1"/>
    </source>
</evidence>
<feature type="domain" description="Glycine transporter" evidence="8">
    <location>
        <begin position="95"/>
        <end position="166"/>
    </location>
</feature>
<feature type="transmembrane region" description="Helical" evidence="7">
    <location>
        <begin position="176"/>
        <end position="193"/>
    </location>
</feature>
<gene>
    <name evidence="9" type="ORF">HMF3257_30445</name>
</gene>
<keyword evidence="4 7" id="KW-0812">Transmembrane</keyword>
<protein>
    <submittedName>
        <fullName evidence="9">Trimeric intracellular cation channel family protein</fullName>
    </submittedName>
</protein>
<evidence type="ECO:0000259" key="8">
    <source>
        <dbReference type="Pfam" id="PF03458"/>
    </source>
</evidence>
<evidence type="ECO:0000256" key="5">
    <source>
        <dbReference type="ARBA" id="ARBA00022989"/>
    </source>
</evidence>
<comment type="caution">
    <text evidence="9">The sequence shown here is derived from an EMBL/GenBank/DDBJ whole genome shotgun (WGS) entry which is preliminary data.</text>
</comment>
<feature type="domain" description="Glycine transporter" evidence="8">
    <location>
        <begin position="6"/>
        <end position="80"/>
    </location>
</feature>
<feature type="transmembrane region" description="Helical" evidence="7">
    <location>
        <begin position="32"/>
        <end position="53"/>
    </location>
</feature>